<evidence type="ECO:0000313" key="13">
    <source>
        <dbReference type="EMBL" id="AHV85381.1"/>
    </source>
</evidence>
<dbReference type="InterPro" id="IPR001796">
    <property type="entry name" value="DHFR_dom"/>
</dbReference>
<dbReference type="RefSeq" id="WP_011883688.1">
    <property type="nucleotide sequence ID" value="NC_023030.2"/>
</dbReference>
<sequence>MIKLIVAMDEANLIGKKDKMPWHIKEEFEHFRKTTIGHALLFGKTTFLGLPGKLENRKHYVFSRKDQIPNADETIRSEKELLELFKAYKDSQDILFIAGGKYIYEHYYQYADELIISRIKNKYEGDVYLNLDLSNYFLMNVEENSKFAVEFWLKKPDNNKTNANVISWDEYFMMLANVSAMRSKDPSTQVGACIVNKKKYVIGLGYNGMPKGLDNIFPWDRTNEDSTKTKYPYVVHAEINAILNTSTVIEDCTLYTNLFPCSNCAKTIVQSGIVEVVYEDNKYEHLPDNKISTHILKSSNIKLRQHKTRHKITEKDK</sequence>
<evidence type="ECO:0000256" key="10">
    <source>
        <dbReference type="RuleBase" id="RU004474"/>
    </source>
</evidence>
<dbReference type="SUPFAM" id="SSF53927">
    <property type="entry name" value="Cytidine deaminase-like"/>
    <property type="match status" value="1"/>
</dbReference>
<dbReference type="GO" id="GO:0005737">
    <property type="term" value="C:cytoplasm"/>
    <property type="evidence" value="ECO:0007669"/>
    <property type="project" value="TreeGrafter"/>
</dbReference>
<dbReference type="HOGENOM" id="CLU_876667_0_0_14"/>
<dbReference type="InterPro" id="IPR017925">
    <property type="entry name" value="DHFR_CS"/>
</dbReference>
<comment type="cofactor">
    <cofactor evidence="1">
        <name>Zn(2+)</name>
        <dbReference type="ChEBI" id="CHEBI:29105"/>
    </cofactor>
</comment>
<evidence type="ECO:0000256" key="7">
    <source>
        <dbReference type="ARBA" id="ARBA00022833"/>
    </source>
</evidence>
<comment type="similarity">
    <text evidence="2">Belongs to the cytidine and deoxycytidylate deaminase family.</text>
</comment>
<gene>
    <name evidence="13" type="primary">folA</name>
    <name evidence="13" type="ORF">GCW_90246</name>
</gene>
<keyword evidence="4" id="KW-0479">Metal-binding</keyword>
<keyword evidence="8" id="KW-0521">NADP</keyword>
<dbReference type="eggNOG" id="COG2131">
    <property type="taxonomic scope" value="Bacteria"/>
</dbReference>
<feature type="domain" description="CMP/dCMP-type deaminase" evidence="12">
    <location>
        <begin position="167"/>
        <end position="293"/>
    </location>
</feature>
<dbReference type="eggNOG" id="COG0262">
    <property type="taxonomic scope" value="Bacteria"/>
</dbReference>
<evidence type="ECO:0000256" key="1">
    <source>
        <dbReference type="ARBA" id="ARBA00001947"/>
    </source>
</evidence>
<dbReference type="EC" id="1.5.1.3" evidence="3"/>
<evidence type="ECO:0000313" key="14">
    <source>
        <dbReference type="Proteomes" id="UP000018735"/>
    </source>
</evidence>
<reference evidence="13 14" key="1">
    <citation type="journal article" date="2011" name="PLoS ONE">
        <title>Core proteome of the minimal cell: comparative proteomics of three mollicute species.</title>
        <authorList>
            <person name="Fisunov G.Y."/>
            <person name="Alexeev D.G."/>
            <person name="Bazaleev N.A."/>
            <person name="Ladygina V.G."/>
            <person name="Galyamina M.A."/>
            <person name="Kondratov I.G."/>
            <person name="Zhukova N.A."/>
            <person name="Serebryakova M.V."/>
            <person name="Demina I.A."/>
            <person name="Govorun V.M."/>
        </authorList>
    </citation>
    <scope>NUCLEOTIDE SEQUENCE [LARGE SCALE GENOMIC DNA]</scope>
    <source>
        <strain evidence="13 14">S6</strain>
    </source>
</reference>
<evidence type="ECO:0000256" key="9">
    <source>
        <dbReference type="ARBA" id="ARBA00023002"/>
    </source>
</evidence>
<evidence type="ECO:0000256" key="6">
    <source>
        <dbReference type="ARBA" id="ARBA00022801"/>
    </source>
</evidence>
<name>A0A0F6CLS9_MYCGL</name>
<dbReference type="InterPro" id="IPR015517">
    <property type="entry name" value="dCMP_deaminase-rel"/>
</dbReference>
<dbReference type="CDD" id="cd01286">
    <property type="entry name" value="deoxycytidylate_deaminase"/>
    <property type="match status" value="1"/>
</dbReference>
<dbReference type="FunFam" id="3.40.140.10:FF:000021">
    <property type="entry name" value="Deoxycytidylate deaminase"/>
    <property type="match status" value="1"/>
</dbReference>
<keyword evidence="9" id="KW-0560">Oxidoreductase</keyword>
<dbReference type="PROSITE" id="PS00075">
    <property type="entry name" value="DHFR_1"/>
    <property type="match status" value="1"/>
</dbReference>
<keyword evidence="6" id="KW-0378">Hydrolase</keyword>
<dbReference type="InterPro" id="IPR024072">
    <property type="entry name" value="DHFR-like_dom_sf"/>
</dbReference>
<dbReference type="GO" id="GO:0046654">
    <property type="term" value="P:tetrahydrofolate biosynthetic process"/>
    <property type="evidence" value="ECO:0007669"/>
    <property type="project" value="InterPro"/>
</dbReference>
<comment type="similarity">
    <text evidence="10">Belongs to the dihydrofolate reductase family.</text>
</comment>
<evidence type="ECO:0000256" key="2">
    <source>
        <dbReference type="ARBA" id="ARBA00006576"/>
    </source>
</evidence>
<keyword evidence="7" id="KW-0862">Zinc</keyword>
<dbReference type="PROSITE" id="PS51747">
    <property type="entry name" value="CYT_DCMP_DEAMINASES_2"/>
    <property type="match status" value="1"/>
</dbReference>
<dbReference type="GO" id="GO:0004132">
    <property type="term" value="F:dCMP deaminase activity"/>
    <property type="evidence" value="ECO:0007669"/>
    <property type="project" value="TreeGrafter"/>
</dbReference>
<evidence type="ECO:0000259" key="11">
    <source>
        <dbReference type="PROSITE" id="PS51330"/>
    </source>
</evidence>
<dbReference type="KEGG" id="mgz:GCW_90246"/>
<dbReference type="InterPro" id="IPR016193">
    <property type="entry name" value="Cytidine_deaminase-like"/>
</dbReference>
<dbReference type="InterPro" id="IPR016192">
    <property type="entry name" value="APOBEC/CMP_deaminase_Zn-bd"/>
</dbReference>
<dbReference type="EMBL" id="CP006916">
    <property type="protein sequence ID" value="AHV85381.1"/>
    <property type="molecule type" value="Genomic_DNA"/>
</dbReference>
<dbReference type="Proteomes" id="UP000018735">
    <property type="component" value="Chromosome"/>
</dbReference>
<dbReference type="Gene3D" id="3.40.430.10">
    <property type="entry name" value="Dihydrofolate Reductase, subunit A"/>
    <property type="match status" value="1"/>
</dbReference>
<dbReference type="CDD" id="cd00209">
    <property type="entry name" value="DHFR"/>
    <property type="match status" value="1"/>
</dbReference>
<dbReference type="SUPFAM" id="SSF53597">
    <property type="entry name" value="Dihydrofolate reductase-like"/>
    <property type="match status" value="1"/>
</dbReference>
<protein>
    <recommendedName>
        <fullName evidence="3">dihydrofolate reductase</fullName>
        <ecNumber evidence="3">1.5.1.3</ecNumber>
    </recommendedName>
</protein>
<evidence type="ECO:0000259" key="12">
    <source>
        <dbReference type="PROSITE" id="PS51747"/>
    </source>
</evidence>
<dbReference type="Pfam" id="PF00186">
    <property type="entry name" value="DHFR_1"/>
    <property type="match status" value="1"/>
</dbReference>
<dbReference type="PRINTS" id="PR00070">
    <property type="entry name" value="DHFR"/>
</dbReference>
<dbReference type="GO" id="GO:0009165">
    <property type="term" value="P:nucleotide biosynthetic process"/>
    <property type="evidence" value="ECO:0007669"/>
    <property type="project" value="UniProtKB-KW"/>
</dbReference>
<evidence type="ECO:0000256" key="8">
    <source>
        <dbReference type="ARBA" id="ARBA00022857"/>
    </source>
</evidence>
<dbReference type="PANTHER" id="PTHR11086">
    <property type="entry name" value="DEOXYCYTIDYLATE DEAMINASE-RELATED"/>
    <property type="match status" value="1"/>
</dbReference>
<evidence type="ECO:0000256" key="3">
    <source>
        <dbReference type="ARBA" id="ARBA00012856"/>
    </source>
</evidence>
<organism evidence="13 14">
    <name type="scientific">Mycoplasmoides gallisepticum S6</name>
    <dbReference type="NCBI Taxonomy" id="1006581"/>
    <lineage>
        <taxon>Bacteria</taxon>
        <taxon>Bacillati</taxon>
        <taxon>Mycoplasmatota</taxon>
        <taxon>Mycoplasmoidales</taxon>
        <taxon>Mycoplasmoidaceae</taxon>
        <taxon>Mycoplasmoides</taxon>
    </lineage>
</organism>
<evidence type="ECO:0000256" key="5">
    <source>
        <dbReference type="ARBA" id="ARBA00022727"/>
    </source>
</evidence>
<dbReference type="AlphaFoldDB" id="A0A0F6CLS9"/>
<proteinExistence type="inferred from homology"/>
<dbReference type="PROSITE" id="PS51330">
    <property type="entry name" value="DHFR_2"/>
    <property type="match status" value="1"/>
</dbReference>
<dbReference type="InterPro" id="IPR035105">
    <property type="entry name" value="Deoxycytidylate_deaminase_dom"/>
</dbReference>
<accession>A0A0F6CLS9</accession>
<keyword evidence="5" id="KW-0545">Nucleotide biosynthesis</keyword>
<dbReference type="InterPro" id="IPR002125">
    <property type="entry name" value="CMP_dCMP_dom"/>
</dbReference>
<evidence type="ECO:0000256" key="4">
    <source>
        <dbReference type="ARBA" id="ARBA00022723"/>
    </source>
</evidence>
<dbReference type="Pfam" id="PF00383">
    <property type="entry name" value="dCMP_cyt_deam_1"/>
    <property type="match status" value="1"/>
</dbReference>
<dbReference type="Gene3D" id="3.40.140.10">
    <property type="entry name" value="Cytidine Deaminase, domain 2"/>
    <property type="match status" value="1"/>
</dbReference>
<feature type="domain" description="DHFR" evidence="11">
    <location>
        <begin position="1"/>
        <end position="156"/>
    </location>
</feature>
<dbReference type="PANTHER" id="PTHR11086:SF18">
    <property type="entry name" value="DEOXYCYTIDYLATE DEAMINASE"/>
    <property type="match status" value="1"/>
</dbReference>
<dbReference type="GO" id="GO:0008270">
    <property type="term" value="F:zinc ion binding"/>
    <property type="evidence" value="ECO:0007669"/>
    <property type="project" value="InterPro"/>
</dbReference>
<dbReference type="GO" id="GO:0004146">
    <property type="term" value="F:dihydrofolate reductase activity"/>
    <property type="evidence" value="ECO:0007669"/>
    <property type="project" value="UniProtKB-EC"/>
</dbReference>
<dbReference type="PROSITE" id="PS00903">
    <property type="entry name" value="CYT_DCMP_DEAMINASES_1"/>
    <property type="match status" value="1"/>
</dbReference>